<evidence type="ECO:0000256" key="1">
    <source>
        <dbReference type="SAM" id="MobiDB-lite"/>
    </source>
</evidence>
<dbReference type="EMBL" id="BLXT01007159">
    <property type="protein sequence ID" value="GFO36952.1"/>
    <property type="molecule type" value="Genomic_DNA"/>
</dbReference>
<name>A0AAV4CYE2_9GAST</name>
<dbReference type="Proteomes" id="UP000735302">
    <property type="component" value="Unassembled WGS sequence"/>
</dbReference>
<sequence length="118" mass="13101">MLPPGDQAEYDDILPPSVMAKWRDLMSPSRNIFAVYVVNNPGIGIGTHSSSPPKRCSKGEPNWPHANLEGVLDGRKSTSLTLGNDLATPYRLPVRRYRRPTQRGRTIMTGRRGEENSA</sequence>
<evidence type="ECO:0000313" key="2">
    <source>
        <dbReference type="EMBL" id="GFO36952.1"/>
    </source>
</evidence>
<dbReference type="AlphaFoldDB" id="A0AAV4CYE2"/>
<protein>
    <submittedName>
        <fullName evidence="2">Uncharacterized protein</fullName>
    </submittedName>
</protein>
<keyword evidence="3" id="KW-1185">Reference proteome</keyword>
<feature type="region of interest" description="Disordered" evidence="1">
    <location>
        <begin position="94"/>
        <end position="118"/>
    </location>
</feature>
<comment type="caution">
    <text evidence="2">The sequence shown here is derived from an EMBL/GenBank/DDBJ whole genome shotgun (WGS) entry which is preliminary data.</text>
</comment>
<evidence type="ECO:0000313" key="3">
    <source>
        <dbReference type="Proteomes" id="UP000735302"/>
    </source>
</evidence>
<gene>
    <name evidence="2" type="ORF">PoB_006345700</name>
</gene>
<accession>A0AAV4CYE2</accession>
<organism evidence="2 3">
    <name type="scientific">Plakobranchus ocellatus</name>
    <dbReference type="NCBI Taxonomy" id="259542"/>
    <lineage>
        <taxon>Eukaryota</taxon>
        <taxon>Metazoa</taxon>
        <taxon>Spiralia</taxon>
        <taxon>Lophotrochozoa</taxon>
        <taxon>Mollusca</taxon>
        <taxon>Gastropoda</taxon>
        <taxon>Heterobranchia</taxon>
        <taxon>Euthyneura</taxon>
        <taxon>Panpulmonata</taxon>
        <taxon>Sacoglossa</taxon>
        <taxon>Placobranchoidea</taxon>
        <taxon>Plakobranchidae</taxon>
        <taxon>Plakobranchus</taxon>
    </lineage>
</organism>
<proteinExistence type="predicted"/>
<reference evidence="2 3" key="1">
    <citation type="journal article" date="2021" name="Elife">
        <title>Chloroplast acquisition without the gene transfer in kleptoplastic sea slugs, Plakobranchus ocellatus.</title>
        <authorList>
            <person name="Maeda T."/>
            <person name="Takahashi S."/>
            <person name="Yoshida T."/>
            <person name="Shimamura S."/>
            <person name="Takaki Y."/>
            <person name="Nagai Y."/>
            <person name="Toyoda A."/>
            <person name="Suzuki Y."/>
            <person name="Arimoto A."/>
            <person name="Ishii H."/>
            <person name="Satoh N."/>
            <person name="Nishiyama T."/>
            <person name="Hasebe M."/>
            <person name="Maruyama T."/>
            <person name="Minagawa J."/>
            <person name="Obokata J."/>
            <person name="Shigenobu S."/>
        </authorList>
    </citation>
    <scope>NUCLEOTIDE SEQUENCE [LARGE SCALE GENOMIC DNA]</scope>
</reference>